<feature type="transmembrane region" description="Helical" evidence="1">
    <location>
        <begin position="12"/>
        <end position="31"/>
    </location>
</feature>
<dbReference type="OrthoDB" id="2299708at2"/>
<evidence type="ECO:0000256" key="1">
    <source>
        <dbReference type="SAM" id="Phobius"/>
    </source>
</evidence>
<name>A0A430AWN8_9ENTE</name>
<dbReference type="InterPro" id="IPR024515">
    <property type="entry name" value="DUF3397"/>
</dbReference>
<feature type="transmembrane region" description="Helical" evidence="1">
    <location>
        <begin position="66"/>
        <end position="86"/>
    </location>
</feature>
<dbReference type="Pfam" id="PF11877">
    <property type="entry name" value="DUF3397"/>
    <property type="match status" value="1"/>
</dbReference>
<proteinExistence type="predicted"/>
<sequence>MNSLSVTVFLWYIFPVILMFACNFIVTTLSLSERLGIKSPDIATPFLFIGLHFLSVDTIGASILPYMILISLMLGMVVAVYQASTFKEIKYKRYIKMLWRIIFLVTLLIYIVLIVMSIINYL</sequence>
<evidence type="ECO:0008006" key="4">
    <source>
        <dbReference type="Google" id="ProtNLM"/>
    </source>
</evidence>
<dbReference type="RefSeq" id="WP_126813298.1">
    <property type="nucleotide sequence ID" value="NZ_NGKC01000005.1"/>
</dbReference>
<evidence type="ECO:0000313" key="3">
    <source>
        <dbReference type="Proteomes" id="UP000286773"/>
    </source>
</evidence>
<comment type="caution">
    <text evidence="2">The sequence shown here is derived from an EMBL/GenBank/DDBJ whole genome shotgun (WGS) entry which is preliminary data.</text>
</comment>
<dbReference type="EMBL" id="NGKC01000005">
    <property type="protein sequence ID" value="RSU12470.1"/>
    <property type="molecule type" value="Genomic_DNA"/>
</dbReference>
<dbReference type="AlphaFoldDB" id="A0A430AWN8"/>
<accession>A0A430AWN8</accession>
<organism evidence="2 3">
    <name type="scientific">Vagococcus acidifermentans</name>
    <dbReference type="NCBI Taxonomy" id="564710"/>
    <lineage>
        <taxon>Bacteria</taxon>
        <taxon>Bacillati</taxon>
        <taxon>Bacillota</taxon>
        <taxon>Bacilli</taxon>
        <taxon>Lactobacillales</taxon>
        <taxon>Enterococcaceae</taxon>
        <taxon>Vagococcus</taxon>
    </lineage>
</organism>
<keyword evidence="3" id="KW-1185">Reference proteome</keyword>
<dbReference type="Proteomes" id="UP000286773">
    <property type="component" value="Unassembled WGS sequence"/>
</dbReference>
<protein>
    <recommendedName>
        <fullName evidence="4">DUF3397 domain-containing protein</fullName>
    </recommendedName>
</protein>
<feature type="transmembrane region" description="Helical" evidence="1">
    <location>
        <begin position="98"/>
        <end position="119"/>
    </location>
</feature>
<keyword evidence="1" id="KW-0472">Membrane</keyword>
<keyword evidence="1" id="KW-1133">Transmembrane helix</keyword>
<evidence type="ECO:0000313" key="2">
    <source>
        <dbReference type="EMBL" id="RSU12470.1"/>
    </source>
</evidence>
<gene>
    <name evidence="2" type="ORF">CBF27_05705</name>
</gene>
<reference evidence="2 3" key="1">
    <citation type="submission" date="2017-05" db="EMBL/GenBank/DDBJ databases">
        <title>Vagococcus spp. assemblies.</title>
        <authorList>
            <person name="Gulvik C.A."/>
        </authorList>
    </citation>
    <scope>NUCLEOTIDE SEQUENCE [LARGE SCALE GENOMIC DNA]</scope>
    <source>
        <strain evidence="2 3">LMG 24798</strain>
    </source>
</reference>
<keyword evidence="1" id="KW-0812">Transmembrane</keyword>